<dbReference type="SUPFAM" id="SSF54593">
    <property type="entry name" value="Glyoxalase/Bleomycin resistance protein/Dihydroxybiphenyl dioxygenase"/>
    <property type="match status" value="1"/>
</dbReference>
<evidence type="ECO:0000313" key="1">
    <source>
        <dbReference type="EMBL" id="KAL1602883.1"/>
    </source>
</evidence>
<proteinExistence type="predicted"/>
<name>A0ABR3RF21_9PLEO</name>
<dbReference type="Proteomes" id="UP001521222">
    <property type="component" value="Unassembled WGS sequence"/>
</dbReference>
<sequence length="183" mass="20981">MANTISPADPRSFLGSPMEICIVTPDYRRTLTGLNKMGIGPFRVYTFSPSNTTHQTYRGVSTPFTLRVCFAQLSPTMVYEVIQPISGPSIFRDWLDAHGNAPGIHHIAYDMNGLEWGERMKAFEERGFVMSQGGSWMGRNRFAFFETESETGTCFETYEFPEDWVDPEPEEWFPRKPEEREKA</sequence>
<dbReference type="EMBL" id="JAKIXB020000013">
    <property type="protein sequence ID" value="KAL1602883.1"/>
    <property type="molecule type" value="Genomic_DNA"/>
</dbReference>
<dbReference type="Pfam" id="PF13669">
    <property type="entry name" value="Glyoxalase_4"/>
    <property type="match status" value="1"/>
</dbReference>
<dbReference type="Gene3D" id="3.10.180.10">
    <property type="entry name" value="2,3-Dihydroxybiphenyl 1,2-Dioxygenase, domain 1"/>
    <property type="match status" value="1"/>
</dbReference>
<dbReference type="InterPro" id="IPR029068">
    <property type="entry name" value="Glyas_Bleomycin-R_OHBP_Dase"/>
</dbReference>
<gene>
    <name evidence="1" type="ORF">SLS59_004538</name>
</gene>
<organism evidence="1 2">
    <name type="scientific">Nothophoma quercina</name>
    <dbReference type="NCBI Taxonomy" id="749835"/>
    <lineage>
        <taxon>Eukaryota</taxon>
        <taxon>Fungi</taxon>
        <taxon>Dikarya</taxon>
        <taxon>Ascomycota</taxon>
        <taxon>Pezizomycotina</taxon>
        <taxon>Dothideomycetes</taxon>
        <taxon>Pleosporomycetidae</taxon>
        <taxon>Pleosporales</taxon>
        <taxon>Pleosporineae</taxon>
        <taxon>Didymellaceae</taxon>
        <taxon>Nothophoma</taxon>
    </lineage>
</organism>
<keyword evidence="2" id="KW-1185">Reference proteome</keyword>
<protein>
    <recommendedName>
        <fullName evidence="3">Methylmalonyl-CoA epimerase</fullName>
    </recommendedName>
</protein>
<evidence type="ECO:0000313" key="2">
    <source>
        <dbReference type="Proteomes" id="UP001521222"/>
    </source>
</evidence>
<comment type="caution">
    <text evidence="1">The sequence shown here is derived from an EMBL/GenBank/DDBJ whole genome shotgun (WGS) entry which is preliminary data.</text>
</comment>
<reference evidence="1 2" key="1">
    <citation type="submission" date="2024-02" db="EMBL/GenBank/DDBJ databases">
        <title>De novo assembly and annotation of 12 fungi associated with fruit tree decline syndrome in Ontario, Canada.</title>
        <authorList>
            <person name="Sulman M."/>
            <person name="Ellouze W."/>
            <person name="Ilyukhin E."/>
        </authorList>
    </citation>
    <scope>NUCLEOTIDE SEQUENCE [LARGE SCALE GENOMIC DNA]</scope>
    <source>
        <strain evidence="1 2">M97-236</strain>
    </source>
</reference>
<accession>A0ABR3RF21</accession>
<evidence type="ECO:0008006" key="3">
    <source>
        <dbReference type="Google" id="ProtNLM"/>
    </source>
</evidence>